<accession>A0AAV5EST3</accession>
<evidence type="ECO:0000313" key="10">
    <source>
        <dbReference type="Proteomes" id="UP001054889"/>
    </source>
</evidence>
<protein>
    <recommendedName>
        <fullName evidence="7">CASP-like protein</fullName>
    </recommendedName>
</protein>
<evidence type="ECO:0000256" key="2">
    <source>
        <dbReference type="ARBA" id="ARBA00007651"/>
    </source>
</evidence>
<comment type="caution">
    <text evidence="7">Lacks conserved residue(s) required for the propagation of feature annotation.</text>
</comment>
<keyword evidence="5 7" id="KW-1133">Transmembrane helix</keyword>
<evidence type="ECO:0000313" key="9">
    <source>
        <dbReference type="EMBL" id="GJN25508.1"/>
    </source>
</evidence>
<evidence type="ECO:0000256" key="1">
    <source>
        <dbReference type="ARBA" id="ARBA00004651"/>
    </source>
</evidence>
<keyword evidence="10" id="KW-1185">Reference proteome</keyword>
<gene>
    <name evidence="9" type="primary">gb13343</name>
    <name evidence="9" type="ORF">PR202_gb13343</name>
</gene>
<keyword evidence="3 7" id="KW-1003">Cell membrane</keyword>
<feature type="transmembrane region" description="Helical" evidence="7">
    <location>
        <begin position="20"/>
        <end position="40"/>
    </location>
</feature>
<dbReference type="PANTHER" id="PTHR36488:SF1">
    <property type="entry name" value="CASP-LIKE PROTEIN 1U2"/>
    <property type="match status" value="1"/>
</dbReference>
<evidence type="ECO:0000256" key="6">
    <source>
        <dbReference type="ARBA" id="ARBA00023136"/>
    </source>
</evidence>
<comment type="similarity">
    <text evidence="2 7">Belongs to the Casparian strip membrane proteins (CASP) family.</text>
</comment>
<dbReference type="InterPro" id="IPR006702">
    <property type="entry name" value="CASP_dom"/>
</dbReference>
<comment type="subunit">
    <text evidence="7">Homodimer and heterodimers.</text>
</comment>
<keyword evidence="4 7" id="KW-0812">Transmembrane</keyword>
<dbReference type="PANTHER" id="PTHR36488">
    <property type="entry name" value="CASP-LIKE PROTEIN 1U1"/>
    <property type="match status" value="1"/>
</dbReference>
<dbReference type="AlphaFoldDB" id="A0AAV5EST3"/>
<evidence type="ECO:0000256" key="7">
    <source>
        <dbReference type="RuleBase" id="RU361233"/>
    </source>
</evidence>
<comment type="caution">
    <text evidence="9">The sequence shown here is derived from an EMBL/GenBank/DDBJ whole genome shotgun (WGS) entry which is preliminary data.</text>
</comment>
<evidence type="ECO:0000256" key="4">
    <source>
        <dbReference type="ARBA" id="ARBA00022692"/>
    </source>
</evidence>
<evidence type="ECO:0000256" key="5">
    <source>
        <dbReference type="ARBA" id="ARBA00022989"/>
    </source>
</evidence>
<proteinExistence type="inferred from homology"/>
<name>A0AAV5EST3_ELECO</name>
<organism evidence="9 10">
    <name type="scientific">Eleusine coracana subsp. coracana</name>
    <dbReference type="NCBI Taxonomy" id="191504"/>
    <lineage>
        <taxon>Eukaryota</taxon>
        <taxon>Viridiplantae</taxon>
        <taxon>Streptophyta</taxon>
        <taxon>Embryophyta</taxon>
        <taxon>Tracheophyta</taxon>
        <taxon>Spermatophyta</taxon>
        <taxon>Magnoliopsida</taxon>
        <taxon>Liliopsida</taxon>
        <taxon>Poales</taxon>
        <taxon>Poaceae</taxon>
        <taxon>PACMAD clade</taxon>
        <taxon>Chloridoideae</taxon>
        <taxon>Cynodonteae</taxon>
        <taxon>Eleusininae</taxon>
        <taxon>Eleusine</taxon>
    </lineage>
</organism>
<feature type="domain" description="Casparian strip membrane protein" evidence="8">
    <location>
        <begin position="15"/>
        <end position="81"/>
    </location>
</feature>
<dbReference type="Proteomes" id="UP001054889">
    <property type="component" value="Unassembled WGS sequence"/>
</dbReference>
<evidence type="ECO:0000259" key="8">
    <source>
        <dbReference type="Pfam" id="PF04535"/>
    </source>
</evidence>
<evidence type="ECO:0000256" key="3">
    <source>
        <dbReference type="ARBA" id="ARBA00022475"/>
    </source>
</evidence>
<reference evidence="9" key="2">
    <citation type="submission" date="2021-12" db="EMBL/GenBank/DDBJ databases">
        <title>Resequencing data analysis of finger millet.</title>
        <authorList>
            <person name="Hatakeyama M."/>
            <person name="Aluri S."/>
            <person name="Balachadran M.T."/>
            <person name="Sivarajan S.R."/>
            <person name="Poveda L."/>
            <person name="Shimizu-Inatsugi R."/>
            <person name="Schlapbach R."/>
            <person name="Sreeman S.M."/>
            <person name="Shimizu K.K."/>
        </authorList>
    </citation>
    <scope>NUCLEOTIDE SEQUENCE</scope>
</reference>
<dbReference type="InterPro" id="IPR044173">
    <property type="entry name" value="CASPL"/>
</dbReference>
<dbReference type="EMBL" id="BQKI01000078">
    <property type="protein sequence ID" value="GJN25508.1"/>
    <property type="molecule type" value="Genomic_DNA"/>
</dbReference>
<dbReference type="Pfam" id="PF04535">
    <property type="entry name" value="CASP_dom"/>
    <property type="match status" value="1"/>
</dbReference>
<sequence>MHGSCHENDDEHNGSKAVTLLLRLANMALAITAAAVMATASSCTINKNDDATTSITVTFKDYQPFGYMVWSNIAAAVLQAAGIYLQLAGNGEDDDEGAVFSGEVAYQHEIKACVSGSGRFCDQVHRSKLFSLGASLSIGFAAAAKDIPLPFSVWPLSSSSSEC</sequence>
<keyword evidence="6 7" id="KW-0472">Membrane</keyword>
<reference evidence="9" key="1">
    <citation type="journal article" date="2018" name="DNA Res.">
        <title>Multiple hybrid de novo genome assembly of finger millet, an orphan allotetraploid crop.</title>
        <authorList>
            <person name="Hatakeyama M."/>
            <person name="Aluri S."/>
            <person name="Balachadran M.T."/>
            <person name="Sivarajan S.R."/>
            <person name="Patrignani A."/>
            <person name="Gruter S."/>
            <person name="Poveda L."/>
            <person name="Shimizu-Inatsugi R."/>
            <person name="Baeten J."/>
            <person name="Francoijs K.J."/>
            <person name="Nataraja K.N."/>
            <person name="Reddy Y.A.N."/>
            <person name="Phadnis S."/>
            <person name="Ravikumar R.L."/>
            <person name="Schlapbach R."/>
            <person name="Sreeman S.M."/>
            <person name="Shimizu K.K."/>
        </authorList>
    </citation>
    <scope>NUCLEOTIDE SEQUENCE</scope>
</reference>
<comment type="subcellular location">
    <subcellularLocation>
        <location evidence="1 7">Cell membrane</location>
        <topology evidence="1 7">Multi-pass membrane protein</topology>
    </subcellularLocation>
</comment>
<dbReference type="GO" id="GO:0005886">
    <property type="term" value="C:plasma membrane"/>
    <property type="evidence" value="ECO:0007669"/>
    <property type="project" value="UniProtKB-SubCell"/>
</dbReference>